<organism evidence="2 3">
    <name type="scientific">Frankliniella fusca</name>
    <dbReference type="NCBI Taxonomy" id="407009"/>
    <lineage>
        <taxon>Eukaryota</taxon>
        <taxon>Metazoa</taxon>
        <taxon>Ecdysozoa</taxon>
        <taxon>Arthropoda</taxon>
        <taxon>Hexapoda</taxon>
        <taxon>Insecta</taxon>
        <taxon>Pterygota</taxon>
        <taxon>Neoptera</taxon>
        <taxon>Paraneoptera</taxon>
        <taxon>Thysanoptera</taxon>
        <taxon>Terebrantia</taxon>
        <taxon>Thripoidea</taxon>
        <taxon>Thripidae</taxon>
        <taxon>Frankliniella</taxon>
    </lineage>
</organism>
<feature type="region of interest" description="Disordered" evidence="1">
    <location>
        <begin position="65"/>
        <end position="111"/>
    </location>
</feature>
<comment type="caution">
    <text evidence="2">The sequence shown here is derived from an EMBL/GenBank/DDBJ whole genome shotgun (WGS) entry which is preliminary data.</text>
</comment>
<dbReference type="EMBL" id="JAHWGI010000593">
    <property type="protein sequence ID" value="KAK3916770.1"/>
    <property type="molecule type" value="Genomic_DNA"/>
</dbReference>
<protein>
    <submittedName>
        <fullName evidence="2">Vitellogenin-6</fullName>
    </submittedName>
</protein>
<accession>A0AAE1HAD1</accession>
<gene>
    <name evidence="2" type="ORF">KUF71_025869</name>
</gene>
<keyword evidence="3" id="KW-1185">Reference proteome</keyword>
<dbReference type="Proteomes" id="UP001219518">
    <property type="component" value="Unassembled WGS sequence"/>
</dbReference>
<reference evidence="2" key="2">
    <citation type="journal article" date="2023" name="BMC Genomics">
        <title>Pest status, molecular evolution, and epigenetic factors derived from the genome assembly of Frankliniella fusca, a thysanopteran phytovirus vector.</title>
        <authorList>
            <person name="Catto M.A."/>
            <person name="Labadie P.E."/>
            <person name="Jacobson A.L."/>
            <person name="Kennedy G.G."/>
            <person name="Srinivasan R."/>
            <person name="Hunt B.G."/>
        </authorList>
    </citation>
    <scope>NUCLEOTIDE SEQUENCE</scope>
    <source>
        <strain evidence="2">PL_HMW_Pooled</strain>
    </source>
</reference>
<evidence type="ECO:0000313" key="3">
    <source>
        <dbReference type="Proteomes" id="UP001219518"/>
    </source>
</evidence>
<evidence type="ECO:0000256" key="1">
    <source>
        <dbReference type="SAM" id="MobiDB-lite"/>
    </source>
</evidence>
<sequence>MWVSMSPSDEYFCLYEKLSENAFANETLPGLMDDSPCKWTFKHRGQSQHTQLPHSSLKLERIQSKFSQTDYKQRPRQHCYSSRTSQPHHKRTLEPADSETVRTIFPRHTAK</sequence>
<name>A0AAE1HAD1_9NEOP</name>
<proteinExistence type="predicted"/>
<evidence type="ECO:0000313" key="2">
    <source>
        <dbReference type="EMBL" id="KAK3916770.1"/>
    </source>
</evidence>
<dbReference type="AlphaFoldDB" id="A0AAE1HAD1"/>
<reference evidence="2" key="1">
    <citation type="submission" date="2021-07" db="EMBL/GenBank/DDBJ databases">
        <authorList>
            <person name="Catto M.A."/>
            <person name="Jacobson A."/>
            <person name="Kennedy G."/>
            <person name="Labadie P."/>
            <person name="Hunt B.G."/>
            <person name="Srinivasan R."/>
        </authorList>
    </citation>
    <scope>NUCLEOTIDE SEQUENCE</scope>
    <source>
        <strain evidence="2">PL_HMW_Pooled</strain>
        <tissue evidence="2">Head</tissue>
    </source>
</reference>